<keyword evidence="2" id="KW-1185">Reference proteome</keyword>
<reference evidence="1 2" key="1">
    <citation type="journal article" date="2019" name="Sci. Rep.">
        <title>Orb-weaving spider Araneus ventricosus genome elucidates the spidroin gene catalogue.</title>
        <authorList>
            <person name="Kono N."/>
            <person name="Nakamura H."/>
            <person name="Ohtoshi R."/>
            <person name="Moran D.A.P."/>
            <person name="Shinohara A."/>
            <person name="Yoshida Y."/>
            <person name="Fujiwara M."/>
            <person name="Mori M."/>
            <person name="Tomita M."/>
            <person name="Arakawa K."/>
        </authorList>
    </citation>
    <scope>NUCLEOTIDE SEQUENCE [LARGE SCALE GENOMIC DNA]</scope>
</reference>
<organism evidence="1 2">
    <name type="scientific">Araneus ventricosus</name>
    <name type="common">Orbweaver spider</name>
    <name type="synonym">Epeira ventricosa</name>
    <dbReference type="NCBI Taxonomy" id="182803"/>
    <lineage>
        <taxon>Eukaryota</taxon>
        <taxon>Metazoa</taxon>
        <taxon>Ecdysozoa</taxon>
        <taxon>Arthropoda</taxon>
        <taxon>Chelicerata</taxon>
        <taxon>Arachnida</taxon>
        <taxon>Araneae</taxon>
        <taxon>Araneomorphae</taxon>
        <taxon>Entelegynae</taxon>
        <taxon>Araneoidea</taxon>
        <taxon>Araneidae</taxon>
        <taxon>Araneus</taxon>
    </lineage>
</organism>
<evidence type="ECO:0000313" key="2">
    <source>
        <dbReference type="Proteomes" id="UP000499080"/>
    </source>
</evidence>
<comment type="caution">
    <text evidence="1">The sequence shown here is derived from an EMBL/GenBank/DDBJ whole genome shotgun (WGS) entry which is preliminary data.</text>
</comment>
<dbReference type="AlphaFoldDB" id="A0A4Y1ZLK9"/>
<sequence>MAEFPREWKLRKRFSRDRFWVTTLQNDRYLVAITKEKQETYYIIPVPTAFSIYGPQFRSKACTDVWESMTCMSVGLSDVFQPRQLTAGDSLAGAENVNWPPDQRDWVTFSDEFRLSVQSVSQCICTCRTSTRDPLQARENL</sequence>
<gene>
    <name evidence="1" type="ORF">AVEN_97451_1</name>
</gene>
<name>A0A4Y1ZLK9_ARAVE</name>
<proteinExistence type="predicted"/>
<accession>A0A4Y1ZLK9</accession>
<dbReference type="Proteomes" id="UP000499080">
    <property type="component" value="Unassembled WGS sequence"/>
</dbReference>
<dbReference type="EMBL" id="BGPR01075582">
    <property type="protein sequence ID" value="GBL56128.1"/>
    <property type="molecule type" value="Genomic_DNA"/>
</dbReference>
<evidence type="ECO:0000313" key="1">
    <source>
        <dbReference type="EMBL" id="GBL56128.1"/>
    </source>
</evidence>
<protein>
    <submittedName>
        <fullName evidence="1">Uncharacterized protein</fullName>
    </submittedName>
</protein>